<dbReference type="Gene3D" id="3.40.50.2300">
    <property type="match status" value="1"/>
</dbReference>
<evidence type="ECO:0000256" key="3">
    <source>
        <dbReference type="ARBA" id="ARBA00023015"/>
    </source>
</evidence>
<dbReference type="Pfam" id="PF03704">
    <property type="entry name" value="BTAD"/>
    <property type="match status" value="1"/>
</dbReference>
<proteinExistence type="inferred from homology"/>
<keyword evidence="5" id="KW-0804">Transcription</keyword>
<keyword evidence="3" id="KW-0805">Transcription regulation</keyword>
<dbReference type="InterPro" id="IPR003760">
    <property type="entry name" value="PnrA-like"/>
</dbReference>
<dbReference type="GO" id="GO:0005886">
    <property type="term" value="C:plasma membrane"/>
    <property type="evidence" value="ECO:0007669"/>
    <property type="project" value="InterPro"/>
</dbReference>
<evidence type="ECO:0000313" key="9">
    <source>
        <dbReference type="Proteomes" id="UP000318693"/>
    </source>
</evidence>
<evidence type="ECO:0000256" key="5">
    <source>
        <dbReference type="ARBA" id="ARBA00023163"/>
    </source>
</evidence>
<dbReference type="PANTHER" id="PTHR35807">
    <property type="entry name" value="TRANSCRIPTIONAL REGULATOR REDD-RELATED"/>
    <property type="match status" value="1"/>
</dbReference>
<feature type="domain" description="OmpR/PhoB-type" evidence="7">
    <location>
        <begin position="20"/>
        <end position="118"/>
    </location>
</feature>
<dbReference type="SUPFAM" id="SSF48452">
    <property type="entry name" value="TPR-like"/>
    <property type="match status" value="1"/>
</dbReference>
<dbReference type="InterPro" id="IPR036388">
    <property type="entry name" value="WH-like_DNA-bd_sf"/>
</dbReference>
<keyword evidence="9" id="KW-1185">Reference proteome</keyword>
<organism evidence="8 9">
    <name type="scientific">Georgenia yuyongxinii</name>
    <dbReference type="NCBI Taxonomy" id="2589797"/>
    <lineage>
        <taxon>Bacteria</taxon>
        <taxon>Bacillati</taxon>
        <taxon>Actinomycetota</taxon>
        <taxon>Actinomycetes</taxon>
        <taxon>Micrococcales</taxon>
        <taxon>Bogoriellaceae</taxon>
        <taxon>Georgenia</taxon>
    </lineage>
</organism>
<dbReference type="SMART" id="SM00862">
    <property type="entry name" value="Trans_reg_C"/>
    <property type="match status" value="1"/>
</dbReference>
<dbReference type="GO" id="GO:0006355">
    <property type="term" value="P:regulation of DNA-templated transcription"/>
    <property type="evidence" value="ECO:0007669"/>
    <property type="project" value="InterPro"/>
</dbReference>
<evidence type="ECO:0000256" key="4">
    <source>
        <dbReference type="ARBA" id="ARBA00023125"/>
    </source>
</evidence>
<dbReference type="PANTHER" id="PTHR35807:SF1">
    <property type="entry name" value="TRANSCRIPTIONAL REGULATOR REDD"/>
    <property type="match status" value="1"/>
</dbReference>
<evidence type="ECO:0000256" key="2">
    <source>
        <dbReference type="ARBA" id="ARBA00022729"/>
    </source>
</evidence>
<dbReference type="Proteomes" id="UP000318693">
    <property type="component" value="Unassembled WGS sequence"/>
</dbReference>
<dbReference type="InterPro" id="IPR028082">
    <property type="entry name" value="Peripla_BP_I"/>
</dbReference>
<dbReference type="Gene3D" id="1.25.40.10">
    <property type="entry name" value="Tetratricopeptide repeat domain"/>
    <property type="match status" value="1"/>
</dbReference>
<dbReference type="SUPFAM" id="SSF52540">
    <property type="entry name" value="P-loop containing nucleoside triphosphate hydrolases"/>
    <property type="match status" value="1"/>
</dbReference>
<dbReference type="AlphaFoldDB" id="A0A552WP99"/>
<dbReference type="InterPro" id="IPR051677">
    <property type="entry name" value="AfsR-DnrI-RedD_regulator"/>
</dbReference>
<dbReference type="EMBL" id="VJXR01000040">
    <property type="protein sequence ID" value="TRW44611.1"/>
    <property type="molecule type" value="Genomic_DNA"/>
</dbReference>
<evidence type="ECO:0000313" key="8">
    <source>
        <dbReference type="EMBL" id="TRW44611.1"/>
    </source>
</evidence>
<feature type="DNA-binding region" description="OmpR/PhoB-type" evidence="6">
    <location>
        <begin position="20"/>
        <end position="118"/>
    </location>
</feature>
<dbReference type="SUPFAM" id="SSF53822">
    <property type="entry name" value="Periplasmic binding protein-like I"/>
    <property type="match status" value="1"/>
</dbReference>
<dbReference type="PROSITE" id="PS51755">
    <property type="entry name" value="OMPR_PHOB"/>
    <property type="match status" value="1"/>
</dbReference>
<reference evidence="8 9" key="1">
    <citation type="submission" date="2019-07" db="EMBL/GenBank/DDBJ databases">
        <title>Georgenia wutianyii sp. nov. and Georgenia *** sp. nov. isolated from plateau pika (Ochotona curzoniae) in the Qinghai-Tibet plateau of China.</title>
        <authorList>
            <person name="Tian Z."/>
        </authorList>
    </citation>
    <scope>NUCLEOTIDE SEQUENCE [LARGE SCALE GENOMIC DNA]</scope>
    <source>
        <strain evidence="8 9">Z446</strain>
    </source>
</reference>
<evidence type="ECO:0000256" key="1">
    <source>
        <dbReference type="ARBA" id="ARBA00005820"/>
    </source>
</evidence>
<evidence type="ECO:0000259" key="7">
    <source>
        <dbReference type="PROSITE" id="PS51755"/>
    </source>
</evidence>
<sequence>MRRAGPRTVDAELHSAYCRQEPRSRGVAMDFRILGALEVDLGGAVELGSPKQRALLAALLVRANELVPVDRLVDMVWGETPPRTAAHSVQIYVSELRRAFAPESGRLVTRPPGYLLRAAPDEVDAGRFEAALGLAADLRAGGDVRAATGTLADALALWRGPVLADVADAEFARAEATRLEDLREGAVDDWAEGVITTGAAPRAVPALEAALAANPLRERTAGLLMRALYLSGRQADALAVYRRQRRVLAVDLGLDPSPELARLQEQILLHDMPMPRAANGLAPANPYKGLRPFDEDDADIFFGRDEAIRDLTSRLESGSRLVSVIGHSGSGKSSLVRAGLVPALTTGTRRWQTAVITPGSRPGLELDHILEGWGEDTSHSLLVVDQAEELWSVTDAAEREAFLAHLVDLVTRDGGASAVLTLRADFFGRPLEHPTLAPLFRDSVITILPLAARDLEAAIIRPAERVGVTVEPALLAQLAAEMARRPGALPLLQYALTEVFELRAGDTLTLATYQRIGGMSGAVAGRAEHVFGALTEERRAVAEHMLLRLVVPDPDGESPRLARVRVADLVDLDFDPVDLSTVIEAFVAQRLLTVDRTAVDGAATVEIAHEALLREWPRLADAVAAHRDDLVRLAQLSAAARSWQDQGSDTAYLARGDQLAALQAFAASTDLKLKPAEHTYIERSRAAHAATLAEESAGREREHKLVRRARNRTIALVAVLAAAAVGLYLGFATPGEREFVLLTQGEGDAIVRQINNAFLEVMREQGSDGQIIEVTWDEKGRMSHLDEAGALHAMPSEERRTMILGLSGDWCGVPDGPDAVAIWTSMRWCPERRISSVAFASHEAAFLAGAAAALTTSTERVGFLGGPNCALIRSFEAGFRAGVHAADPAVEVDVRYLEDCDFLAFGAEYQDDARARGAELYNGGADVVFTAAGEAGLGATQAAEELSEPDRHLWVIGVDEDQEAALRSAAITEAEKVSRAAHILTSVVFGPEALIRTVTAVSDPKDRVRYVYLGIADEGAVSLKPLDKFGSADRDALDDLTARVASGDLGVPTVLADDDGRVATELDGGLGFAVPDGWVIVEDLPGMVVASPTRDGDATVWIPRDVLGPIDGDSSLAGPNTPASELVQQVKEAAAVTEGPHRVDVGGAAGYMVKVTCAAEPCEPVLSWGPAAEGYGPLDYLPLVGTTDTLFLVEHPDGGTLGIVVRDEDGEDAAQFEADAEQLVESMTFGD</sequence>
<keyword evidence="2" id="KW-0732">Signal</keyword>
<comment type="similarity">
    <text evidence="1">Belongs to the AfsR/DnrI/RedD regulatory family.</text>
</comment>
<dbReference type="InterPro" id="IPR027417">
    <property type="entry name" value="P-loop_NTPase"/>
</dbReference>
<dbReference type="InterPro" id="IPR016032">
    <property type="entry name" value="Sig_transdc_resp-reg_C-effctor"/>
</dbReference>
<accession>A0A552WP99</accession>
<dbReference type="CDD" id="cd15831">
    <property type="entry name" value="BTAD"/>
    <property type="match status" value="1"/>
</dbReference>
<dbReference type="GO" id="GO:0000160">
    <property type="term" value="P:phosphorelay signal transduction system"/>
    <property type="evidence" value="ECO:0007669"/>
    <property type="project" value="InterPro"/>
</dbReference>
<dbReference type="Gene3D" id="1.10.10.10">
    <property type="entry name" value="Winged helix-like DNA-binding domain superfamily/Winged helix DNA-binding domain"/>
    <property type="match status" value="1"/>
</dbReference>
<dbReference type="SMART" id="SM01043">
    <property type="entry name" value="BTAD"/>
    <property type="match status" value="1"/>
</dbReference>
<evidence type="ECO:0000256" key="6">
    <source>
        <dbReference type="PROSITE-ProRule" id="PRU01091"/>
    </source>
</evidence>
<dbReference type="InterPro" id="IPR005158">
    <property type="entry name" value="BTAD"/>
</dbReference>
<dbReference type="Pfam" id="PF20703">
    <property type="entry name" value="nSTAND1"/>
    <property type="match status" value="1"/>
</dbReference>
<name>A0A552WP99_9MICO</name>
<dbReference type="Pfam" id="PF02608">
    <property type="entry name" value="Bmp"/>
    <property type="match status" value="1"/>
</dbReference>
<dbReference type="SUPFAM" id="SSF46894">
    <property type="entry name" value="C-terminal effector domain of the bipartite response regulators"/>
    <property type="match status" value="1"/>
</dbReference>
<protein>
    <submittedName>
        <fullName evidence="8">BMP family ABC transporter substrate-binding protein</fullName>
    </submittedName>
</protein>
<keyword evidence="4 6" id="KW-0238">DNA-binding</keyword>
<dbReference type="InterPro" id="IPR049052">
    <property type="entry name" value="nSTAND1"/>
</dbReference>
<comment type="caution">
    <text evidence="8">The sequence shown here is derived from an EMBL/GenBank/DDBJ whole genome shotgun (WGS) entry which is preliminary data.</text>
</comment>
<dbReference type="GO" id="GO:0003677">
    <property type="term" value="F:DNA binding"/>
    <property type="evidence" value="ECO:0007669"/>
    <property type="project" value="UniProtKB-UniRule"/>
</dbReference>
<dbReference type="InterPro" id="IPR011990">
    <property type="entry name" value="TPR-like_helical_dom_sf"/>
</dbReference>
<gene>
    <name evidence="8" type="ORF">FJ693_13025</name>
</gene>
<dbReference type="Pfam" id="PF00486">
    <property type="entry name" value="Trans_reg_C"/>
    <property type="match status" value="1"/>
</dbReference>
<dbReference type="InterPro" id="IPR001867">
    <property type="entry name" value="OmpR/PhoB-type_DNA-bd"/>
</dbReference>